<dbReference type="AlphaFoldDB" id="A0A8C4RDD2"/>
<dbReference type="InterPro" id="IPR029021">
    <property type="entry name" value="Prot-tyrosine_phosphatase-like"/>
</dbReference>
<dbReference type="Pfam" id="PF00782">
    <property type="entry name" value="DSPc"/>
    <property type="match status" value="1"/>
</dbReference>
<keyword evidence="7" id="KW-1185">Reference proteome</keyword>
<evidence type="ECO:0000256" key="2">
    <source>
        <dbReference type="ARBA" id="ARBA00013064"/>
    </source>
</evidence>
<organism evidence="6 7">
    <name type="scientific">Erpetoichthys calabaricus</name>
    <name type="common">Rope fish</name>
    <name type="synonym">Calamoichthys calabaricus</name>
    <dbReference type="NCBI Taxonomy" id="27687"/>
    <lineage>
        <taxon>Eukaryota</taxon>
        <taxon>Metazoa</taxon>
        <taxon>Chordata</taxon>
        <taxon>Craniata</taxon>
        <taxon>Vertebrata</taxon>
        <taxon>Euteleostomi</taxon>
        <taxon>Actinopterygii</taxon>
        <taxon>Polypteriformes</taxon>
        <taxon>Polypteridae</taxon>
        <taxon>Erpetoichthys</taxon>
    </lineage>
</organism>
<keyword evidence="3" id="KW-0378">Hydrolase</keyword>
<dbReference type="PANTHER" id="PTHR10159">
    <property type="entry name" value="DUAL SPECIFICITY PROTEIN PHOSPHATASE"/>
    <property type="match status" value="1"/>
</dbReference>
<keyword evidence="4" id="KW-0904">Protein phosphatase</keyword>
<reference evidence="6" key="3">
    <citation type="submission" date="2025-09" db="UniProtKB">
        <authorList>
            <consortium name="Ensembl"/>
        </authorList>
    </citation>
    <scope>IDENTIFICATION</scope>
</reference>
<dbReference type="GO" id="GO:0008330">
    <property type="term" value="F:protein tyrosine/threonine phosphatase activity"/>
    <property type="evidence" value="ECO:0007669"/>
    <property type="project" value="TreeGrafter"/>
</dbReference>
<evidence type="ECO:0000259" key="5">
    <source>
        <dbReference type="PROSITE" id="PS50056"/>
    </source>
</evidence>
<dbReference type="PROSITE" id="PS50056">
    <property type="entry name" value="TYR_PHOSPHATASE_2"/>
    <property type="match status" value="1"/>
</dbReference>
<dbReference type="GeneTree" id="ENSGT00960000188439"/>
<feature type="domain" description="Tyrosine specific protein phosphatases" evidence="5">
    <location>
        <begin position="76"/>
        <end position="145"/>
    </location>
</feature>
<reference evidence="6" key="1">
    <citation type="submission" date="2021-06" db="EMBL/GenBank/DDBJ databases">
        <authorList>
            <consortium name="Wellcome Sanger Institute Data Sharing"/>
        </authorList>
    </citation>
    <scope>NUCLEOTIDE SEQUENCE [LARGE SCALE GENOMIC DNA]</scope>
</reference>
<evidence type="ECO:0000256" key="4">
    <source>
        <dbReference type="ARBA" id="ARBA00022912"/>
    </source>
</evidence>
<comment type="similarity">
    <text evidence="1">Belongs to the protein-tyrosine phosphatase family. Non-receptor class dual specificity subfamily.</text>
</comment>
<dbReference type="GO" id="GO:0043409">
    <property type="term" value="P:negative regulation of MAPK cascade"/>
    <property type="evidence" value="ECO:0007669"/>
    <property type="project" value="TreeGrafter"/>
</dbReference>
<evidence type="ECO:0000256" key="1">
    <source>
        <dbReference type="ARBA" id="ARBA00008601"/>
    </source>
</evidence>
<dbReference type="Ensembl" id="ENSECRT00000001008.1">
    <property type="protein sequence ID" value="ENSECRP00000000986.1"/>
    <property type="gene ID" value="ENSECRG00000000682.1"/>
</dbReference>
<dbReference type="SUPFAM" id="SSF52799">
    <property type="entry name" value="(Phosphotyrosine protein) phosphatases II"/>
    <property type="match status" value="1"/>
</dbReference>
<dbReference type="Proteomes" id="UP000694620">
    <property type="component" value="Chromosome 2"/>
</dbReference>
<dbReference type="EC" id="3.1.3.48" evidence="2"/>
<dbReference type="GO" id="GO:0017017">
    <property type="term" value="F:MAP kinase tyrosine/serine/threonine phosphatase activity"/>
    <property type="evidence" value="ECO:0007669"/>
    <property type="project" value="TreeGrafter"/>
</dbReference>
<protein>
    <recommendedName>
        <fullName evidence="2">protein-tyrosine-phosphatase</fullName>
        <ecNumber evidence="2">3.1.3.48</ecNumber>
    </recommendedName>
</protein>
<evidence type="ECO:0000313" key="6">
    <source>
        <dbReference type="Ensembl" id="ENSECRP00000000986.1"/>
    </source>
</evidence>
<dbReference type="InterPro" id="IPR000340">
    <property type="entry name" value="Dual-sp_phosphatase_cat-dom"/>
</dbReference>
<dbReference type="CDD" id="cd14498">
    <property type="entry name" value="DSP"/>
    <property type="match status" value="1"/>
</dbReference>
<dbReference type="PANTHER" id="PTHR10159:SF519">
    <property type="entry name" value="DUAL SPECIFICITY PROTEIN PHOSPHATASE MPK3"/>
    <property type="match status" value="1"/>
</dbReference>
<proteinExistence type="inferred from homology"/>
<accession>A0A8C4RDD2</accession>
<dbReference type="GO" id="GO:0005737">
    <property type="term" value="C:cytoplasm"/>
    <property type="evidence" value="ECO:0007669"/>
    <property type="project" value="TreeGrafter"/>
</dbReference>
<evidence type="ECO:0000256" key="3">
    <source>
        <dbReference type="ARBA" id="ARBA00022801"/>
    </source>
</evidence>
<dbReference type="Gene3D" id="3.90.190.10">
    <property type="entry name" value="Protein tyrosine phosphatase superfamily"/>
    <property type="match status" value="1"/>
</dbReference>
<dbReference type="InterPro" id="IPR000387">
    <property type="entry name" value="Tyr_Pase_dom"/>
</dbReference>
<evidence type="ECO:0000313" key="7">
    <source>
        <dbReference type="Proteomes" id="UP000694620"/>
    </source>
</evidence>
<name>A0A8C4RDD2_ERPCA</name>
<dbReference type="GO" id="GO:0033550">
    <property type="term" value="F:MAP kinase tyrosine phosphatase activity"/>
    <property type="evidence" value="ECO:0007669"/>
    <property type="project" value="TreeGrafter"/>
</dbReference>
<sequence length="175" mass="20477">QLLPSAALPTFFRRYWTCPTSRVPVMLFVPVLTWRLWCPFIFLGCAHTNPFVLSSCRWSRSIVQGRQAAPRISLKQRGFEDINECIDASTEKRKRVLIHCRDGYSLAPTCIIQYLMVKRNMRLLAAYEFVRARYPVNIKERHQDLLVNLEKLLRPDSSVDPECFKQAISRKMAWT</sequence>
<reference evidence="6" key="2">
    <citation type="submission" date="2025-08" db="UniProtKB">
        <authorList>
            <consortium name="Ensembl"/>
        </authorList>
    </citation>
    <scope>IDENTIFICATION</scope>
</reference>